<feature type="region of interest" description="Disordered" evidence="4">
    <location>
        <begin position="1"/>
        <end position="32"/>
    </location>
</feature>
<dbReference type="GO" id="GO:0003735">
    <property type="term" value="F:structural constituent of ribosome"/>
    <property type="evidence" value="ECO:0007669"/>
    <property type="project" value="UniProtKB-UniRule"/>
</dbReference>
<evidence type="ECO:0000313" key="6">
    <source>
        <dbReference type="Proteomes" id="UP000034350"/>
    </source>
</evidence>
<evidence type="ECO:0000256" key="4">
    <source>
        <dbReference type="SAM" id="MobiDB-lite"/>
    </source>
</evidence>
<dbReference type="InterPro" id="IPR006846">
    <property type="entry name" value="Ribosomal_eS30"/>
</dbReference>
<dbReference type="AlphaFoldDB" id="A0A0F9WCB3"/>
<dbReference type="GO" id="GO:0005840">
    <property type="term" value="C:ribosome"/>
    <property type="evidence" value="ECO:0007669"/>
    <property type="project" value="UniProtKB-KW"/>
</dbReference>
<dbReference type="OrthoDB" id="199599at2759"/>
<evidence type="ECO:0000313" key="5">
    <source>
        <dbReference type="EMBL" id="KKO75146.1"/>
    </source>
</evidence>
<proteinExistence type="inferred from homology"/>
<dbReference type="Proteomes" id="UP000034350">
    <property type="component" value="Unassembled WGS sequence"/>
</dbReference>
<dbReference type="Pfam" id="PF04758">
    <property type="entry name" value="Ribosomal_S30"/>
    <property type="match status" value="1"/>
</dbReference>
<keyword evidence="6" id="KW-1185">Reference proteome</keyword>
<dbReference type="VEuPathDB" id="MicrosporidiaDB:AAJ76_3000015642"/>
<dbReference type="EMBL" id="JPQZ01000030">
    <property type="protein sequence ID" value="KKO75146.1"/>
    <property type="molecule type" value="Genomic_DNA"/>
</dbReference>
<dbReference type="GeneID" id="36319927"/>
<evidence type="ECO:0000256" key="3">
    <source>
        <dbReference type="RuleBase" id="RU364011"/>
    </source>
</evidence>
<evidence type="ECO:0000256" key="1">
    <source>
        <dbReference type="ARBA" id="ARBA00022980"/>
    </source>
</evidence>
<comment type="caution">
    <text evidence="5">The sequence shown here is derived from an EMBL/GenBank/DDBJ whole genome shotgun (WGS) entry which is preliminary data.</text>
</comment>
<dbReference type="RefSeq" id="XP_024330888.1">
    <property type="nucleotide sequence ID" value="XM_024474996.1"/>
</dbReference>
<keyword evidence="2 3" id="KW-0687">Ribonucleoprotein</keyword>
<keyword evidence="1 3" id="KW-0689">Ribosomal protein</keyword>
<accession>A0A0F9WCB3</accession>
<reference evidence="5 6" key="1">
    <citation type="journal article" date="2015" name="Environ. Microbiol.">
        <title>Genome analyses suggest the presence of polyploidy and recent human-driven expansions in eight global populations of the honeybee pathogen Nosema ceranae.</title>
        <authorList>
            <person name="Pelin A."/>
            <person name="Selman M."/>
            <person name="Aris-Brosou S."/>
            <person name="Farinelli L."/>
            <person name="Corradi N."/>
        </authorList>
    </citation>
    <scope>NUCLEOTIDE SEQUENCE [LARGE SCALE GENOMIC DNA]</scope>
    <source>
        <strain evidence="5 6">PA08 1199</strain>
    </source>
</reference>
<comment type="similarity">
    <text evidence="3">Belongs to the eukaryotic ribosomal protein eS30 family.</text>
</comment>
<evidence type="ECO:0000256" key="2">
    <source>
        <dbReference type="ARBA" id="ARBA00023274"/>
    </source>
</evidence>
<sequence>MATQINIKKAGKVKNQTPKVAKQEKQRAKTGRCANRRKFEARLEMGYFECNGKMKLNLKA</sequence>
<dbReference type="GO" id="GO:1990904">
    <property type="term" value="C:ribonucleoprotein complex"/>
    <property type="evidence" value="ECO:0007669"/>
    <property type="project" value="UniProtKB-KW"/>
</dbReference>
<organism evidence="5 6">
    <name type="scientific">Vairimorpha ceranae</name>
    <dbReference type="NCBI Taxonomy" id="40302"/>
    <lineage>
        <taxon>Eukaryota</taxon>
        <taxon>Fungi</taxon>
        <taxon>Fungi incertae sedis</taxon>
        <taxon>Microsporidia</taxon>
        <taxon>Nosematidae</taxon>
        <taxon>Vairimorpha</taxon>
    </lineage>
</organism>
<dbReference type="GO" id="GO:0006412">
    <property type="term" value="P:translation"/>
    <property type="evidence" value="ECO:0007669"/>
    <property type="project" value="InterPro"/>
</dbReference>
<gene>
    <name evidence="5" type="ORF">AAJ76_3000015642</name>
</gene>
<protein>
    <recommendedName>
        <fullName evidence="3">40S ribosomal protein S30</fullName>
    </recommendedName>
</protein>
<name>A0A0F9WCB3_9MICR</name>